<dbReference type="Gene3D" id="2.120.10.30">
    <property type="entry name" value="TolB, C-terminal domain"/>
    <property type="match status" value="1"/>
</dbReference>
<evidence type="ECO:0000256" key="5">
    <source>
        <dbReference type="SAM" id="SignalP"/>
    </source>
</evidence>
<name>M2AHU4_9BACT</name>
<feature type="chain" id="PRO_5004020992" evidence="5">
    <location>
        <begin position="31"/>
        <end position="991"/>
    </location>
</feature>
<dbReference type="Gene3D" id="1.25.10.10">
    <property type="entry name" value="Leucine-rich Repeat Variant"/>
    <property type="match status" value="1"/>
</dbReference>
<keyword evidence="8" id="KW-1185">Reference proteome</keyword>
<dbReference type="Pfam" id="PF00034">
    <property type="entry name" value="Cytochrom_C"/>
    <property type="match status" value="1"/>
</dbReference>
<dbReference type="SUPFAM" id="SSF50952">
    <property type="entry name" value="Soluble quinoprotein glucose dehydrogenase"/>
    <property type="match status" value="1"/>
</dbReference>
<keyword evidence="1 4" id="KW-0349">Heme</keyword>
<dbReference type="InterPro" id="IPR009056">
    <property type="entry name" value="Cyt_c-like_dom"/>
</dbReference>
<sequence length="991" mass="109978">MMLANRSLLLRTFIASLSIAFSLVSVSAFTQDDYSDELPRVPPTPPSETLQEFQVADGFQIQLIASEPLVTSPVAMEWAADGSLFVCEMRGYSEDRDKGISRISHLRDVNQDGVYDSSTIFAEGLLWPTGLFPWDGGLFVGDAPNLYYFRDTDGDGKADQRDTVLTGFGTFNVQGLMNSFRWGLDNRIHIACSSTGGMIRRPGQPESDAINVRGRDIALDPRTGEFELTSGAAQHGMCFDDWGRKFVSSNSDHLQQVMYKDHYIGRNPLLQPAAARVSIAEDGPQAEVFRTSPVEPWRIVRTRLRVSGKARGPIEGGGRAAGYFTGATGVTIVRGDAWPEAFQGMAIIGDVGSNLIHRKRLHPNGLKWVGKRVDTNSELVTSTDIWFRPAQFANAPDGSLHIIDVCREVIEHPKSLPAEIKQHLDLTSGRDRGRLYRLVPNEFQHRPTPNLNRASDFELVDLLAHPNAWHRETASRLLFERQSECIAELKQVANHPETPLGRLHALAVLDGLEQLDEQTILPRLNDPHPSIRKQAIRLTEKLPSSEALRNKLAERTDDLSIEVRYQLAFTAGSIVGFEKTQTLAKIIRRNPTDRWMQTAVQSSVADGAGELFAELLTTPFDHRLSEFVGRLASQITQQNSPTDIRMAIAAVSNLTPDNGDFALPILGKLLESRSRKDTLLHQLEESGELTKIDRVMSEMLERLERVTLDESEPVDVRVRAVESLRYASASRASAVLPNLIDSRHPIAIQRAAMITWGRFDSSDITETLLSQWSSLSPSLRETASEILFSRPDRLLGLLNAIESADIPLSEVSRSRLQLAAKSTDSSTQRLASELLESSGSKNREQVVQAYQESLQLSADVARGSKLFSKHCANCHRLENRGHEIGPNLATVKTRGADFILTNVLDPNREVNPQYLNYVALDVDGRTLTGMITEESATSITLQRAESAKDSLLRVDIERLQSTGMSIMPEGLEEQLDPQAMADLIAYLMQVE</sequence>
<keyword evidence="2 4" id="KW-0479">Metal-binding</keyword>
<dbReference type="InterPro" id="IPR011041">
    <property type="entry name" value="Quinoprot_gluc/sorb_DH_b-prop"/>
</dbReference>
<dbReference type="InterPro" id="IPR013427">
    <property type="entry name" value="Haem-bd_dom_put"/>
</dbReference>
<dbReference type="Pfam" id="PF23500">
    <property type="entry name" value="DUF7133"/>
    <property type="match status" value="1"/>
</dbReference>
<keyword evidence="3 4" id="KW-0408">Iron</keyword>
<evidence type="ECO:0000256" key="3">
    <source>
        <dbReference type="ARBA" id="ARBA00023004"/>
    </source>
</evidence>
<dbReference type="SUPFAM" id="SSF46626">
    <property type="entry name" value="Cytochrome c"/>
    <property type="match status" value="1"/>
</dbReference>
<protein>
    <submittedName>
        <fullName evidence="7">Membrane-bound dehydrogenase domain protein</fullName>
    </submittedName>
</protein>
<dbReference type="NCBIfam" id="TIGR02604">
    <property type="entry name" value="Piru_Ver_Nterm"/>
    <property type="match status" value="1"/>
</dbReference>
<gene>
    <name evidence="7" type="ORF">RE6C_02525</name>
</gene>
<feature type="signal peptide" evidence="5">
    <location>
        <begin position="1"/>
        <end position="30"/>
    </location>
</feature>
<dbReference type="Gene3D" id="1.10.760.10">
    <property type="entry name" value="Cytochrome c-like domain"/>
    <property type="match status" value="1"/>
</dbReference>
<dbReference type="PANTHER" id="PTHR33546:SF1">
    <property type="entry name" value="LARGE, MULTIFUNCTIONAL SECRETED PROTEIN"/>
    <property type="match status" value="1"/>
</dbReference>
<dbReference type="InterPro" id="IPR011989">
    <property type="entry name" value="ARM-like"/>
</dbReference>
<accession>M2AHU4</accession>
<dbReference type="GO" id="GO:0046872">
    <property type="term" value="F:metal ion binding"/>
    <property type="evidence" value="ECO:0007669"/>
    <property type="project" value="UniProtKB-KW"/>
</dbReference>
<dbReference type="InterPro" id="IPR013428">
    <property type="entry name" value="Membrane-bound_put_N"/>
</dbReference>
<dbReference type="GO" id="GO:0020037">
    <property type="term" value="F:heme binding"/>
    <property type="evidence" value="ECO:0007669"/>
    <property type="project" value="InterPro"/>
</dbReference>
<dbReference type="PANTHER" id="PTHR33546">
    <property type="entry name" value="LARGE, MULTIFUNCTIONAL SECRETED PROTEIN-RELATED"/>
    <property type="match status" value="1"/>
</dbReference>
<dbReference type="Proteomes" id="UP000011529">
    <property type="component" value="Unassembled WGS sequence"/>
</dbReference>
<dbReference type="InterPro" id="IPR036909">
    <property type="entry name" value="Cyt_c-like_dom_sf"/>
</dbReference>
<dbReference type="InterPro" id="IPR055557">
    <property type="entry name" value="DUF7133"/>
</dbReference>
<evidence type="ECO:0000256" key="4">
    <source>
        <dbReference type="PROSITE-ProRule" id="PRU00433"/>
    </source>
</evidence>
<evidence type="ECO:0000259" key="6">
    <source>
        <dbReference type="PROSITE" id="PS51007"/>
    </source>
</evidence>
<evidence type="ECO:0000256" key="1">
    <source>
        <dbReference type="ARBA" id="ARBA00022617"/>
    </source>
</evidence>
<reference evidence="7" key="2">
    <citation type="journal article" date="2013" name="Mar. Genomics">
        <title>Expression of sulfatases in Rhodopirellula baltica and the diversity of sulfatases in the genus Rhodopirellula.</title>
        <authorList>
            <person name="Wegner C.E."/>
            <person name="Richter-Heitmann T."/>
            <person name="Klindworth A."/>
            <person name="Klockow C."/>
            <person name="Richter M."/>
            <person name="Achstetter T."/>
            <person name="Glockner F.O."/>
            <person name="Harder J."/>
        </authorList>
    </citation>
    <scope>NUCLEOTIDE SEQUENCE [LARGE SCALE GENOMIC DNA]</scope>
    <source>
        <strain evidence="7">6C</strain>
    </source>
</reference>
<dbReference type="InterPro" id="IPR011042">
    <property type="entry name" value="6-blade_b-propeller_TolB-like"/>
</dbReference>
<dbReference type="PROSITE" id="PS51007">
    <property type="entry name" value="CYTC"/>
    <property type="match status" value="1"/>
</dbReference>
<dbReference type="GO" id="GO:0009055">
    <property type="term" value="F:electron transfer activity"/>
    <property type="evidence" value="ECO:0007669"/>
    <property type="project" value="InterPro"/>
</dbReference>
<proteinExistence type="predicted"/>
<evidence type="ECO:0000313" key="8">
    <source>
        <dbReference type="Proteomes" id="UP000011529"/>
    </source>
</evidence>
<dbReference type="InterPro" id="IPR016024">
    <property type="entry name" value="ARM-type_fold"/>
</dbReference>
<evidence type="ECO:0000313" key="7">
    <source>
        <dbReference type="EMBL" id="EMB16710.1"/>
    </source>
</evidence>
<dbReference type="EMBL" id="ANMO01000117">
    <property type="protein sequence ID" value="EMB16710.1"/>
    <property type="molecule type" value="Genomic_DNA"/>
</dbReference>
<organism evidence="7 8">
    <name type="scientific">Rhodopirellula europaea 6C</name>
    <dbReference type="NCBI Taxonomy" id="1263867"/>
    <lineage>
        <taxon>Bacteria</taxon>
        <taxon>Pseudomonadati</taxon>
        <taxon>Planctomycetota</taxon>
        <taxon>Planctomycetia</taxon>
        <taxon>Pirellulales</taxon>
        <taxon>Pirellulaceae</taxon>
        <taxon>Rhodopirellula</taxon>
    </lineage>
</organism>
<keyword evidence="5" id="KW-0732">Signal</keyword>
<comment type="caution">
    <text evidence="7">The sequence shown here is derived from an EMBL/GenBank/DDBJ whole genome shotgun (WGS) entry which is preliminary data.</text>
</comment>
<feature type="domain" description="Cytochrome c" evidence="6">
    <location>
        <begin position="858"/>
        <end position="991"/>
    </location>
</feature>
<reference evidence="7" key="1">
    <citation type="submission" date="2012-11" db="EMBL/GenBank/DDBJ databases">
        <title>Permanent draft genomes of Rhodopirellula europaea strain SH398 and 6C.</title>
        <authorList>
            <person name="Richter M."/>
            <person name="Richter-Heitmann T."/>
            <person name="Frank C."/>
            <person name="Harder J."/>
            <person name="Glockner F.O."/>
        </authorList>
    </citation>
    <scope>NUCLEOTIDE SEQUENCE</scope>
    <source>
        <strain evidence="7">6C</strain>
    </source>
</reference>
<dbReference type="PATRIC" id="fig|1263867.3.peg.2692"/>
<dbReference type="RefSeq" id="WP_008656898.1">
    <property type="nucleotide sequence ID" value="NZ_ANMO01000117.1"/>
</dbReference>
<dbReference type="SUPFAM" id="SSF48371">
    <property type="entry name" value="ARM repeat"/>
    <property type="match status" value="1"/>
</dbReference>
<evidence type="ECO:0000256" key="2">
    <source>
        <dbReference type="ARBA" id="ARBA00022723"/>
    </source>
</evidence>
<dbReference type="NCBIfam" id="TIGR02603">
    <property type="entry name" value="CxxCH_TIGR02603"/>
    <property type="match status" value="1"/>
</dbReference>
<dbReference type="AlphaFoldDB" id="M2AHU4"/>